<proteinExistence type="predicted"/>
<reference evidence="1" key="1">
    <citation type="journal article" date="2021" name="Proc. Natl. Acad. Sci. U.S.A.">
        <title>A Catalog of Tens of Thousands of Viruses from Human Metagenomes Reveals Hidden Associations with Chronic Diseases.</title>
        <authorList>
            <person name="Tisza M.J."/>
            <person name="Buck C.B."/>
        </authorList>
    </citation>
    <scope>NUCLEOTIDE SEQUENCE</scope>
    <source>
        <strain evidence="1">CtGa111</strain>
    </source>
</reference>
<name>A0A8S5VDF8_9CAUD</name>
<organism evidence="1">
    <name type="scientific">Siphoviridae sp. ctGa111</name>
    <dbReference type="NCBI Taxonomy" id="2825413"/>
    <lineage>
        <taxon>Viruses</taxon>
        <taxon>Duplodnaviria</taxon>
        <taxon>Heunggongvirae</taxon>
        <taxon>Uroviricota</taxon>
        <taxon>Caudoviricetes</taxon>
    </lineage>
</organism>
<protein>
    <submittedName>
        <fullName evidence="1">Uncharacterized protein</fullName>
    </submittedName>
</protein>
<dbReference type="EMBL" id="BK016245">
    <property type="protein sequence ID" value="DAG04756.1"/>
    <property type="molecule type" value="Genomic_DNA"/>
</dbReference>
<evidence type="ECO:0000313" key="1">
    <source>
        <dbReference type="EMBL" id="DAG04756.1"/>
    </source>
</evidence>
<accession>A0A8S5VDF8</accession>
<sequence>MLFLCPKINIYANDMQNMQVRNTIKEEIYAVKLVGTGRKDPTTNPIGYAIAL</sequence>